<dbReference type="SMART" id="SM00066">
    <property type="entry name" value="GAL4"/>
    <property type="match status" value="1"/>
</dbReference>
<dbReference type="CDD" id="cd00067">
    <property type="entry name" value="GAL4"/>
    <property type="match status" value="1"/>
</dbReference>
<dbReference type="Proteomes" id="UP000001745">
    <property type="component" value="Unassembled WGS sequence"/>
</dbReference>
<reference evidence="9" key="1">
    <citation type="journal article" date="2015" name="Genome Announc.">
        <title>Genome sequence of the AIDS-associated pathogen Penicillium marneffei (ATCC18224) and its near taxonomic relative Talaromyces stipitatus (ATCC10500).</title>
        <authorList>
            <person name="Nierman W.C."/>
            <person name="Fedorova-Abrams N.D."/>
            <person name="Andrianopoulos A."/>
        </authorList>
    </citation>
    <scope>NUCLEOTIDE SEQUENCE [LARGE SCALE GENOMIC DNA]</scope>
    <source>
        <strain evidence="9">ATCC 10500 / CBS 375.48 / QM 6759 / NRRL 1006</strain>
    </source>
</reference>
<comment type="subcellular location">
    <subcellularLocation>
        <location evidence="1">Nucleus</location>
    </subcellularLocation>
</comment>
<dbReference type="PANTHER" id="PTHR37534:SF11">
    <property type="entry name" value="ZN(II)2CYS6 TRANSCRIPTION FACTOR (EUROFUNG)"/>
    <property type="match status" value="1"/>
</dbReference>
<keyword evidence="4" id="KW-0804">Transcription</keyword>
<protein>
    <recommendedName>
        <fullName evidence="7">Zn(2)-C6 fungal-type domain-containing protein</fullName>
    </recommendedName>
</protein>
<evidence type="ECO:0000256" key="3">
    <source>
        <dbReference type="ARBA" id="ARBA00023125"/>
    </source>
</evidence>
<evidence type="ECO:0000313" key="9">
    <source>
        <dbReference type="Proteomes" id="UP000001745"/>
    </source>
</evidence>
<feature type="compositionally biased region" description="Polar residues" evidence="6">
    <location>
        <begin position="85"/>
        <end position="96"/>
    </location>
</feature>
<dbReference type="InParanoid" id="B8MK76"/>
<dbReference type="OMA" id="PWTGIAR"/>
<dbReference type="HOGENOM" id="CLU_014597_0_0_1"/>
<evidence type="ECO:0000256" key="6">
    <source>
        <dbReference type="SAM" id="MobiDB-lite"/>
    </source>
</evidence>
<keyword evidence="3" id="KW-0238">DNA-binding</keyword>
<dbReference type="PROSITE" id="PS00463">
    <property type="entry name" value="ZN2_CY6_FUNGAL_1"/>
    <property type="match status" value="1"/>
</dbReference>
<dbReference type="eggNOG" id="ENOG502SIJF">
    <property type="taxonomic scope" value="Eukaryota"/>
</dbReference>
<dbReference type="InterPro" id="IPR021858">
    <property type="entry name" value="Fun_TF"/>
</dbReference>
<evidence type="ECO:0000256" key="1">
    <source>
        <dbReference type="ARBA" id="ARBA00004123"/>
    </source>
</evidence>
<name>B8MK76_TALSN</name>
<evidence type="ECO:0000313" key="8">
    <source>
        <dbReference type="EMBL" id="EED15231.1"/>
    </source>
</evidence>
<keyword evidence="2" id="KW-0805">Transcription regulation</keyword>
<feature type="region of interest" description="Disordered" evidence="6">
    <location>
        <begin position="58"/>
        <end position="101"/>
    </location>
</feature>
<dbReference type="InterPro" id="IPR001138">
    <property type="entry name" value="Zn2Cys6_DnaBD"/>
</dbReference>
<keyword evidence="5" id="KW-0539">Nucleus</keyword>
<proteinExistence type="predicted"/>
<dbReference type="GO" id="GO:0008270">
    <property type="term" value="F:zinc ion binding"/>
    <property type="evidence" value="ECO:0007669"/>
    <property type="project" value="InterPro"/>
</dbReference>
<dbReference type="GO" id="GO:0045944">
    <property type="term" value="P:positive regulation of transcription by RNA polymerase II"/>
    <property type="evidence" value="ECO:0007669"/>
    <property type="project" value="TreeGrafter"/>
</dbReference>
<dbReference type="RefSeq" id="XP_002485184.1">
    <property type="nucleotide sequence ID" value="XM_002485139.1"/>
</dbReference>
<accession>B8MK76</accession>
<sequence>MRGIKKSRHGCATCKSKRLKCDESRPACGRCTRLRIKCPGYTQPFRWVTKHEVFEAANTRTPSKDGASSPQDDALAASPGDISASVPNTNAGSPPTSAYAGSAATSLDAWDQSLDIEHLDHQFSTTLPELEHLDAPSVATRSTVGLEEFHHPSSSNITRRRPSTPTEYNQLMRSDNLSPYGRPSSSFFRRQFPIDLQSQAGGQFNILPLPRKTLEDPSSTLVEYYFKEVAGLFSSYDSHMNPFRTTVSRLWASSPAMCRTLQSMAAATLVDDFPQFGPIGLKMRREAISLLESQETHDDKSLLAMLMLGQTASWHNPKDLGISYFNTLRNHLNSLTSGINSGSLLTNRNNYQFFEEALIYWEMLLSYVADNSTLTSSARMDPQSGSDQQLLTQKVPHPWTGIARDTQFIVNKVGRLVRRERKRIRAKRFTSQRDIAQAQQAIREAQELEERLLSLAHPAETEVVNPGDDDTPVWHLITMAEVYRHTGLLQLYRVFPDLLRGRLQAESISRGDMPSTLDPNLLYPSEDAANSTTFSFDIFSNLDDPQRDNGAESNGGDLPEEVKSEWLTTIALTAMSRLKTVPLESRTRCLQPFLLVASSSELRLPATDLPVMDPSGDDYSLNLSAHAIEVSRTRKFILGRLTSFLHVLPPKPIHICVDLVQEVWRRMDASEADVYWMDVMIDNGWETTMG</sequence>
<dbReference type="GO" id="GO:0000981">
    <property type="term" value="F:DNA-binding transcription factor activity, RNA polymerase II-specific"/>
    <property type="evidence" value="ECO:0007669"/>
    <property type="project" value="InterPro"/>
</dbReference>
<organism evidence="8 9">
    <name type="scientific">Talaromyces stipitatus (strain ATCC 10500 / CBS 375.48 / QM 6759 / NRRL 1006)</name>
    <name type="common">Penicillium stipitatum</name>
    <dbReference type="NCBI Taxonomy" id="441959"/>
    <lineage>
        <taxon>Eukaryota</taxon>
        <taxon>Fungi</taxon>
        <taxon>Dikarya</taxon>
        <taxon>Ascomycota</taxon>
        <taxon>Pezizomycotina</taxon>
        <taxon>Eurotiomycetes</taxon>
        <taxon>Eurotiomycetidae</taxon>
        <taxon>Eurotiales</taxon>
        <taxon>Trichocomaceae</taxon>
        <taxon>Talaromyces</taxon>
        <taxon>Talaromyces sect. Talaromyces</taxon>
    </lineage>
</organism>
<evidence type="ECO:0000256" key="5">
    <source>
        <dbReference type="ARBA" id="ARBA00023242"/>
    </source>
</evidence>
<dbReference type="PROSITE" id="PS50048">
    <property type="entry name" value="ZN2_CY6_FUNGAL_2"/>
    <property type="match status" value="1"/>
</dbReference>
<gene>
    <name evidence="8" type="ORF">TSTA_046830</name>
</gene>
<dbReference type="GeneID" id="8108047"/>
<dbReference type="VEuPathDB" id="FungiDB:TSTA_046830"/>
<dbReference type="PANTHER" id="PTHR37534">
    <property type="entry name" value="TRANSCRIPTIONAL ACTIVATOR PROTEIN UGA3"/>
    <property type="match status" value="1"/>
</dbReference>
<dbReference type="SUPFAM" id="SSF57701">
    <property type="entry name" value="Zn2/Cys6 DNA-binding domain"/>
    <property type="match status" value="1"/>
</dbReference>
<evidence type="ECO:0000259" key="7">
    <source>
        <dbReference type="PROSITE" id="PS50048"/>
    </source>
</evidence>
<feature type="domain" description="Zn(2)-C6 fungal-type" evidence="7">
    <location>
        <begin position="10"/>
        <end position="38"/>
    </location>
</feature>
<dbReference type="OrthoDB" id="4835445at2759"/>
<evidence type="ECO:0000256" key="4">
    <source>
        <dbReference type="ARBA" id="ARBA00023163"/>
    </source>
</evidence>
<evidence type="ECO:0000256" key="2">
    <source>
        <dbReference type="ARBA" id="ARBA00023015"/>
    </source>
</evidence>
<dbReference type="EMBL" id="EQ962657">
    <property type="protein sequence ID" value="EED15231.1"/>
    <property type="molecule type" value="Genomic_DNA"/>
</dbReference>
<keyword evidence="9" id="KW-1185">Reference proteome</keyword>
<dbReference type="GO" id="GO:0005634">
    <property type="term" value="C:nucleus"/>
    <property type="evidence" value="ECO:0007669"/>
    <property type="project" value="UniProtKB-SubCell"/>
</dbReference>
<dbReference type="InterPro" id="IPR036864">
    <property type="entry name" value="Zn2-C6_fun-type_DNA-bd_sf"/>
</dbReference>
<dbReference type="Pfam" id="PF11951">
    <property type="entry name" value="Fungal_trans_2"/>
    <property type="match status" value="2"/>
</dbReference>
<feature type="compositionally biased region" description="Polar residues" evidence="6">
    <location>
        <begin position="58"/>
        <end position="71"/>
    </location>
</feature>
<dbReference type="AlphaFoldDB" id="B8MK76"/>
<dbReference type="PhylomeDB" id="B8MK76"/>
<dbReference type="GO" id="GO:0000976">
    <property type="term" value="F:transcription cis-regulatory region binding"/>
    <property type="evidence" value="ECO:0007669"/>
    <property type="project" value="TreeGrafter"/>
</dbReference>
<dbReference type="Gene3D" id="4.10.240.10">
    <property type="entry name" value="Zn(2)-C6 fungal-type DNA-binding domain"/>
    <property type="match status" value="1"/>
</dbReference>
<dbReference type="Pfam" id="PF00172">
    <property type="entry name" value="Zn_clus"/>
    <property type="match status" value="1"/>
</dbReference>
<dbReference type="STRING" id="441959.B8MK76"/>